<keyword evidence="6" id="KW-1185">Reference proteome</keyword>
<evidence type="ECO:0000256" key="4">
    <source>
        <dbReference type="ARBA" id="ARBA00023136"/>
    </source>
</evidence>
<evidence type="ECO:0000256" key="5">
    <source>
        <dbReference type="SAM" id="Phobius"/>
    </source>
</evidence>
<evidence type="ECO:0000313" key="7">
    <source>
        <dbReference type="RefSeq" id="XP_035677343.1"/>
    </source>
</evidence>
<feature type="transmembrane region" description="Helical" evidence="5">
    <location>
        <begin position="50"/>
        <end position="68"/>
    </location>
</feature>
<accession>A0A9J7L800</accession>
<comment type="subcellular location">
    <subcellularLocation>
        <location evidence="1">Membrane</location>
        <topology evidence="1">Multi-pass membrane protein</topology>
    </subcellularLocation>
</comment>
<feature type="transmembrane region" description="Helical" evidence="5">
    <location>
        <begin position="396"/>
        <end position="418"/>
    </location>
</feature>
<sequence>MAAALLQEDDFPDVSEPLVNSEVLEDSGTDSAGISALGSLKSRRLYSRRWYILALYSVLAGTQGSLWNTWGPISDSAKFVFGWRNSDIALLTNWGPIAYMVLAVPFSWLMDVKGLRLTVILAGFCVFAGAGIRCLTAFSLQAGTWLMNIGQLLNGAAGPVAMAAPPALSAAWFPHEQRTTATAIGITVGAILGAGSFLIGPLIVTQKPDNVTHHHNMTGTWDEQMWMSQGNRTTDFSTAKSQIMLLMYVEFAWTALIFLLILAYFPDKPPSPPTISASKDRLAFGSGVKQLLRNGRFWLVCVSYGILNGTLSSYGGLLDVNLSPHNITQVEAGWVGFYGSIAGGVSGIFVGRFSDMLGGHFKLTILVMTVGYIGSLLWLILMLYHNIVPFNTASMYASFLLLQVCALGSEPLFFELGVESTYPTAEGVTTCVLTWVNNFFGLLLLLVMMIPRIGTDWMGWATLGSGAAVIPLMLLFRERYGRLAVDTGKRK</sequence>
<feature type="transmembrane region" description="Helical" evidence="5">
    <location>
        <begin position="457"/>
        <end position="476"/>
    </location>
</feature>
<feature type="transmembrane region" description="Helical" evidence="5">
    <location>
        <begin position="180"/>
        <end position="204"/>
    </location>
</feature>
<keyword evidence="3 5" id="KW-1133">Transmembrane helix</keyword>
<gene>
    <name evidence="7" type="primary">LOC118416357</name>
</gene>
<evidence type="ECO:0000256" key="1">
    <source>
        <dbReference type="ARBA" id="ARBA00004141"/>
    </source>
</evidence>
<feature type="transmembrane region" description="Helical" evidence="5">
    <location>
        <begin position="117"/>
        <end position="140"/>
    </location>
</feature>
<dbReference type="InterPro" id="IPR011701">
    <property type="entry name" value="MFS"/>
</dbReference>
<keyword evidence="2 5" id="KW-0812">Transmembrane</keyword>
<dbReference type="RefSeq" id="XP_035677343.1">
    <property type="nucleotide sequence ID" value="XM_035821450.1"/>
</dbReference>
<keyword evidence="4 5" id="KW-0472">Membrane</keyword>
<dbReference type="Proteomes" id="UP000001554">
    <property type="component" value="Chromosome 5"/>
</dbReference>
<evidence type="ECO:0000256" key="2">
    <source>
        <dbReference type="ARBA" id="ARBA00022692"/>
    </source>
</evidence>
<reference evidence="6" key="1">
    <citation type="journal article" date="2020" name="Nat. Ecol. Evol.">
        <title>Deeply conserved synteny resolves early events in vertebrate evolution.</title>
        <authorList>
            <person name="Simakov O."/>
            <person name="Marletaz F."/>
            <person name="Yue J.X."/>
            <person name="O'Connell B."/>
            <person name="Jenkins J."/>
            <person name="Brandt A."/>
            <person name="Calef R."/>
            <person name="Tung C.H."/>
            <person name="Huang T.K."/>
            <person name="Schmutz J."/>
            <person name="Satoh N."/>
            <person name="Yu J.K."/>
            <person name="Putnam N.H."/>
            <person name="Green R.E."/>
            <person name="Rokhsar D.S."/>
        </authorList>
    </citation>
    <scope>NUCLEOTIDE SEQUENCE [LARGE SCALE GENOMIC DNA]</scope>
    <source>
        <strain evidence="6">S238N-H82</strain>
    </source>
</reference>
<feature type="transmembrane region" description="Helical" evidence="5">
    <location>
        <begin position="332"/>
        <end position="351"/>
    </location>
</feature>
<dbReference type="AlphaFoldDB" id="A0A9J7L800"/>
<feature type="transmembrane region" description="Helical" evidence="5">
    <location>
        <begin position="245"/>
        <end position="265"/>
    </location>
</feature>
<dbReference type="GO" id="GO:0022857">
    <property type="term" value="F:transmembrane transporter activity"/>
    <property type="evidence" value="ECO:0007669"/>
    <property type="project" value="InterPro"/>
</dbReference>
<dbReference type="InterPro" id="IPR036259">
    <property type="entry name" value="MFS_trans_sf"/>
</dbReference>
<name>A0A9J7L800_BRAFL</name>
<dbReference type="GeneID" id="118416357"/>
<dbReference type="InterPro" id="IPR049680">
    <property type="entry name" value="FLVCR1-2_SLC49-like"/>
</dbReference>
<reference evidence="7" key="2">
    <citation type="submission" date="2025-08" db="UniProtKB">
        <authorList>
            <consortium name="RefSeq"/>
        </authorList>
    </citation>
    <scope>IDENTIFICATION</scope>
    <source>
        <strain evidence="7">S238N-H82</strain>
        <tissue evidence="7">Testes</tissue>
    </source>
</reference>
<feature type="transmembrane region" description="Helical" evidence="5">
    <location>
        <begin position="88"/>
        <end position="110"/>
    </location>
</feature>
<feature type="transmembrane region" description="Helical" evidence="5">
    <location>
        <begin position="152"/>
        <end position="173"/>
    </location>
</feature>
<feature type="transmembrane region" description="Helical" evidence="5">
    <location>
        <begin position="363"/>
        <end position="384"/>
    </location>
</feature>
<organism evidence="6 7">
    <name type="scientific">Branchiostoma floridae</name>
    <name type="common">Florida lancelet</name>
    <name type="synonym">Amphioxus</name>
    <dbReference type="NCBI Taxonomy" id="7739"/>
    <lineage>
        <taxon>Eukaryota</taxon>
        <taxon>Metazoa</taxon>
        <taxon>Chordata</taxon>
        <taxon>Cephalochordata</taxon>
        <taxon>Leptocardii</taxon>
        <taxon>Amphioxiformes</taxon>
        <taxon>Branchiostomatidae</taxon>
        <taxon>Branchiostoma</taxon>
    </lineage>
</organism>
<dbReference type="PANTHER" id="PTHR10924:SF27">
    <property type="entry name" value="SOLUTE CARRIER FAMILY 49 MEMBER 4"/>
    <property type="match status" value="1"/>
</dbReference>
<dbReference type="OrthoDB" id="422206at2759"/>
<feature type="transmembrane region" description="Helical" evidence="5">
    <location>
        <begin position="430"/>
        <end position="451"/>
    </location>
</feature>
<feature type="transmembrane region" description="Helical" evidence="5">
    <location>
        <begin position="297"/>
        <end position="317"/>
    </location>
</feature>
<dbReference type="KEGG" id="bfo:118416357"/>
<dbReference type="PANTHER" id="PTHR10924">
    <property type="entry name" value="MAJOR FACILITATOR SUPERFAMILY PROTEIN-RELATED"/>
    <property type="match status" value="1"/>
</dbReference>
<protein>
    <submittedName>
        <fullName evidence="7">Solute carrier family 49 member 4 homolog</fullName>
    </submittedName>
</protein>
<evidence type="ECO:0000256" key="3">
    <source>
        <dbReference type="ARBA" id="ARBA00022989"/>
    </source>
</evidence>
<dbReference type="SUPFAM" id="SSF103473">
    <property type="entry name" value="MFS general substrate transporter"/>
    <property type="match status" value="1"/>
</dbReference>
<proteinExistence type="predicted"/>
<dbReference type="Pfam" id="PF07690">
    <property type="entry name" value="MFS_1"/>
    <property type="match status" value="1"/>
</dbReference>
<evidence type="ECO:0000313" key="6">
    <source>
        <dbReference type="Proteomes" id="UP000001554"/>
    </source>
</evidence>
<dbReference type="OMA" id="WRNSDIA"/>
<dbReference type="GO" id="GO:0016020">
    <property type="term" value="C:membrane"/>
    <property type="evidence" value="ECO:0000318"/>
    <property type="project" value="GO_Central"/>
</dbReference>
<dbReference type="Gene3D" id="1.20.1250.20">
    <property type="entry name" value="MFS general substrate transporter like domains"/>
    <property type="match status" value="1"/>
</dbReference>